<dbReference type="EMBL" id="SGWY01000001">
    <property type="protein sequence ID" value="RZS68417.1"/>
    <property type="molecule type" value="Genomic_DNA"/>
</dbReference>
<comment type="caution">
    <text evidence="2">The sequence shown here is derived from an EMBL/GenBank/DDBJ whole genome shotgun (WGS) entry which is preliminary data.</text>
</comment>
<keyword evidence="3" id="KW-1185">Reference proteome</keyword>
<feature type="region of interest" description="Disordered" evidence="1">
    <location>
        <begin position="106"/>
        <end position="126"/>
    </location>
</feature>
<dbReference type="Proteomes" id="UP000293289">
    <property type="component" value="Unassembled WGS sequence"/>
</dbReference>
<name>A0A4Q7MKJ3_9MICO</name>
<feature type="compositionally biased region" description="Basic residues" evidence="1">
    <location>
        <begin position="113"/>
        <end position="123"/>
    </location>
</feature>
<reference evidence="2 3" key="1">
    <citation type="submission" date="2019-02" db="EMBL/GenBank/DDBJ databases">
        <title>Genomic Encyclopedia of Type Strains, Phase IV (KMG-IV): sequencing the most valuable type-strain genomes for metagenomic binning, comparative biology and taxonomic classification.</title>
        <authorList>
            <person name="Goeker M."/>
        </authorList>
    </citation>
    <scope>NUCLEOTIDE SEQUENCE [LARGE SCALE GENOMIC DNA]</scope>
    <source>
        <strain evidence="2 3">DSM 43045</strain>
    </source>
</reference>
<protein>
    <submittedName>
        <fullName evidence="2">Uncharacterized protein</fullName>
    </submittedName>
</protein>
<evidence type="ECO:0000313" key="3">
    <source>
        <dbReference type="Proteomes" id="UP000293289"/>
    </source>
</evidence>
<organism evidence="2 3">
    <name type="scientific">Agromyces ramosus</name>
    <dbReference type="NCBI Taxonomy" id="33879"/>
    <lineage>
        <taxon>Bacteria</taxon>
        <taxon>Bacillati</taxon>
        <taxon>Actinomycetota</taxon>
        <taxon>Actinomycetes</taxon>
        <taxon>Micrococcales</taxon>
        <taxon>Microbacteriaceae</taxon>
        <taxon>Agromyces</taxon>
    </lineage>
</organism>
<sequence>MLAAIIAAVVVVVGYVVQQGKARSDRRARTYAEAIRAVHDYLEAPYLVVRRDGSAAARIAISSSISDIQSRLRFYESLLSIQAPQHVADAFSDLVKCARTEAGGHMTEAWQRRPLRRDRHAPRGQRLEHPLSDAAMTNVLASMRTDLG</sequence>
<dbReference type="AlphaFoldDB" id="A0A4Q7MKJ3"/>
<evidence type="ECO:0000256" key="1">
    <source>
        <dbReference type="SAM" id="MobiDB-lite"/>
    </source>
</evidence>
<proteinExistence type="predicted"/>
<gene>
    <name evidence="2" type="ORF">EV187_0846</name>
</gene>
<evidence type="ECO:0000313" key="2">
    <source>
        <dbReference type="EMBL" id="RZS68417.1"/>
    </source>
</evidence>
<accession>A0A4Q7MKJ3</accession>